<dbReference type="EMBL" id="VVZE01000289">
    <property type="protein sequence ID" value="KAA5376277.1"/>
    <property type="molecule type" value="Genomic_DNA"/>
</dbReference>
<dbReference type="Pfam" id="PF02321">
    <property type="entry name" value="OEP"/>
    <property type="match status" value="1"/>
</dbReference>
<comment type="caution">
    <text evidence="8">The sequence shown here is derived from an EMBL/GenBank/DDBJ whole genome shotgun (WGS) entry which is preliminary data.</text>
</comment>
<dbReference type="SUPFAM" id="SSF56954">
    <property type="entry name" value="Outer membrane efflux proteins (OEP)"/>
    <property type="match status" value="1"/>
</dbReference>
<keyword evidence="7" id="KW-0998">Cell outer membrane</keyword>
<keyword evidence="4" id="KW-1134">Transmembrane beta strand</keyword>
<organism evidence="8">
    <name type="scientific">Phocaeicola dorei</name>
    <dbReference type="NCBI Taxonomy" id="357276"/>
    <lineage>
        <taxon>Bacteria</taxon>
        <taxon>Pseudomonadati</taxon>
        <taxon>Bacteroidota</taxon>
        <taxon>Bacteroidia</taxon>
        <taxon>Bacteroidales</taxon>
        <taxon>Bacteroidaceae</taxon>
        <taxon>Phocaeicola</taxon>
    </lineage>
</organism>
<name>A0A642PJG0_9BACT</name>
<feature type="non-terminal residue" evidence="8">
    <location>
        <position position="144"/>
    </location>
</feature>
<comment type="similarity">
    <text evidence="2">Belongs to the outer membrane factor (OMF) (TC 1.B.17) family.</text>
</comment>
<gene>
    <name evidence="8" type="ORF">F2Y44_24740</name>
</gene>
<comment type="subcellular location">
    <subcellularLocation>
        <location evidence="1">Cell outer membrane</location>
    </subcellularLocation>
</comment>
<keyword evidence="6" id="KW-0472">Membrane</keyword>
<evidence type="ECO:0000256" key="2">
    <source>
        <dbReference type="ARBA" id="ARBA00007613"/>
    </source>
</evidence>
<evidence type="ECO:0000256" key="1">
    <source>
        <dbReference type="ARBA" id="ARBA00004442"/>
    </source>
</evidence>
<dbReference type="AlphaFoldDB" id="A0A642PJG0"/>
<dbReference type="PANTHER" id="PTHR30026:SF20">
    <property type="entry name" value="OUTER MEMBRANE PROTEIN TOLC"/>
    <property type="match status" value="1"/>
</dbReference>
<dbReference type="RefSeq" id="WP_149943284.1">
    <property type="nucleotide sequence ID" value="NZ_VVZE01000289.1"/>
</dbReference>
<evidence type="ECO:0000313" key="8">
    <source>
        <dbReference type="EMBL" id="KAA5376277.1"/>
    </source>
</evidence>
<reference evidence="8" key="1">
    <citation type="journal article" date="2019" name="Nat. Med.">
        <title>A library of human gut bacterial isolates paired with longitudinal multiomics data enables mechanistic microbiome research.</title>
        <authorList>
            <person name="Poyet M."/>
            <person name="Groussin M."/>
            <person name="Gibbons S.M."/>
            <person name="Avila-Pacheco J."/>
            <person name="Jiang X."/>
            <person name="Kearney S.M."/>
            <person name="Perrotta A.R."/>
            <person name="Berdy B."/>
            <person name="Zhao S."/>
            <person name="Lieberman T.D."/>
            <person name="Swanson P.K."/>
            <person name="Smith M."/>
            <person name="Roesemann S."/>
            <person name="Alexander J.E."/>
            <person name="Rich S.A."/>
            <person name="Livny J."/>
            <person name="Vlamakis H."/>
            <person name="Clish C."/>
            <person name="Bullock K."/>
            <person name="Deik A."/>
            <person name="Scott J."/>
            <person name="Pierce K.A."/>
            <person name="Xavier R.J."/>
            <person name="Alm E.J."/>
        </authorList>
    </citation>
    <scope>NUCLEOTIDE SEQUENCE [LARGE SCALE GENOMIC DNA]</scope>
    <source>
        <strain evidence="8">BIOML-A8</strain>
    </source>
</reference>
<evidence type="ECO:0000256" key="5">
    <source>
        <dbReference type="ARBA" id="ARBA00022692"/>
    </source>
</evidence>
<dbReference type="GO" id="GO:1990281">
    <property type="term" value="C:efflux pump complex"/>
    <property type="evidence" value="ECO:0007669"/>
    <property type="project" value="TreeGrafter"/>
</dbReference>
<dbReference type="Gene3D" id="1.20.1600.10">
    <property type="entry name" value="Outer membrane efflux proteins (OEP)"/>
    <property type="match status" value="1"/>
</dbReference>
<keyword evidence="5" id="KW-0812">Transmembrane</keyword>
<dbReference type="PANTHER" id="PTHR30026">
    <property type="entry name" value="OUTER MEMBRANE PROTEIN TOLC"/>
    <property type="match status" value="1"/>
</dbReference>
<evidence type="ECO:0000256" key="7">
    <source>
        <dbReference type="ARBA" id="ARBA00023237"/>
    </source>
</evidence>
<dbReference type="InterPro" id="IPR003423">
    <property type="entry name" value="OMP_efflux"/>
</dbReference>
<dbReference type="GO" id="GO:0015288">
    <property type="term" value="F:porin activity"/>
    <property type="evidence" value="ECO:0007669"/>
    <property type="project" value="TreeGrafter"/>
</dbReference>
<keyword evidence="3" id="KW-0813">Transport</keyword>
<dbReference type="InterPro" id="IPR051906">
    <property type="entry name" value="TolC-like"/>
</dbReference>
<accession>A0A642PJG0</accession>
<evidence type="ECO:0000256" key="4">
    <source>
        <dbReference type="ARBA" id="ARBA00022452"/>
    </source>
</evidence>
<proteinExistence type="inferred from homology"/>
<evidence type="ECO:0000256" key="3">
    <source>
        <dbReference type="ARBA" id="ARBA00022448"/>
    </source>
</evidence>
<dbReference type="GO" id="GO:0015562">
    <property type="term" value="F:efflux transmembrane transporter activity"/>
    <property type="evidence" value="ECO:0007669"/>
    <property type="project" value="InterPro"/>
</dbReference>
<protein>
    <submittedName>
        <fullName evidence="8">TolC family protein</fullName>
    </submittedName>
</protein>
<evidence type="ECO:0000256" key="6">
    <source>
        <dbReference type="ARBA" id="ARBA00023136"/>
    </source>
</evidence>
<sequence>MLRKTILMIPAIFLWLGINAVQAQTRLSIEDCRRMALENSDDIKISSRKVGKAVSDRQAAKTAYFPKISGSATYAYIFENIDMGMVGMEMSMKGMYMAGITLQQPVYAGGKIVNANKMAKTGVAISEENKRLTRINTLVEVEQT</sequence>
<dbReference type="GO" id="GO:0009279">
    <property type="term" value="C:cell outer membrane"/>
    <property type="evidence" value="ECO:0007669"/>
    <property type="project" value="UniProtKB-SubCell"/>
</dbReference>